<sequence>MSHACHVTPFPQDFETASRGSFSLSPSLLSRVNQSIQFIDPCITFCFTDNRAYNK</sequence>
<proteinExistence type="predicted"/>
<reference evidence="1 2" key="1">
    <citation type="journal article" date="2014" name="Nat. Commun.">
        <title>Multiple recent horizontal transfers of a large genomic region in cheese making fungi.</title>
        <authorList>
            <person name="Cheeseman K."/>
            <person name="Ropars J."/>
            <person name="Renault P."/>
            <person name="Dupont J."/>
            <person name="Gouzy J."/>
            <person name="Branca A."/>
            <person name="Abraham A.L."/>
            <person name="Ceppi M."/>
            <person name="Conseiller E."/>
            <person name="Debuchy R."/>
            <person name="Malagnac F."/>
            <person name="Goarin A."/>
            <person name="Silar P."/>
            <person name="Lacoste S."/>
            <person name="Sallet E."/>
            <person name="Bensimon A."/>
            <person name="Giraud T."/>
            <person name="Brygoo Y."/>
        </authorList>
    </citation>
    <scope>NUCLEOTIDE SEQUENCE [LARGE SCALE GENOMIC DNA]</scope>
    <source>
        <strain evidence="2">FM 013</strain>
    </source>
</reference>
<dbReference type="EMBL" id="HG793139">
    <property type="protein sequence ID" value="CRL21817.1"/>
    <property type="molecule type" value="Genomic_DNA"/>
</dbReference>
<keyword evidence="2" id="KW-1185">Reference proteome</keyword>
<dbReference type="Proteomes" id="UP000053732">
    <property type="component" value="Unassembled WGS sequence"/>
</dbReference>
<name>A0A0G4P672_PENC3</name>
<dbReference type="AlphaFoldDB" id="A0A0G4P672"/>
<protein>
    <submittedName>
        <fullName evidence="1">Str. FM013</fullName>
    </submittedName>
</protein>
<evidence type="ECO:0000313" key="1">
    <source>
        <dbReference type="EMBL" id="CRL21817.1"/>
    </source>
</evidence>
<evidence type="ECO:0000313" key="2">
    <source>
        <dbReference type="Proteomes" id="UP000053732"/>
    </source>
</evidence>
<gene>
    <name evidence="1" type="ORF">PCAMFM013_S006g000357</name>
</gene>
<organism evidence="1 2">
    <name type="scientific">Penicillium camemberti (strain FM 013)</name>
    <dbReference type="NCBI Taxonomy" id="1429867"/>
    <lineage>
        <taxon>Eukaryota</taxon>
        <taxon>Fungi</taxon>
        <taxon>Dikarya</taxon>
        <taxon>Ascomycota</taxon>
        <taxon>Pezizomycotina</taxon>
        <taxon>Eurotiomycetes</taxon>
        <taxon>Eurotiomycetidae</taxon>
        <taxon>Eurotiales</taxon>
        <taxon>Aspergillaceae</taxon>
        <taxon>Penicillium</taxon>
    </lineage>
</organism>
<accession>A0A0G4P672</accession>